<sequence>MSLSLPSVILVAVWVASEIGLGITRRSKSAGADSLDRSSLRLLWIVITLSVTAGMMLSGRGWGGFGPGPWEATGAGIIVAGIALRWWAILSLKQAFTVDVAIAQGQQLNRSGLYSVVRHPSYSGSLLSFLGLGIALRNWASLVAIVVPITAAFLYRIAIEERALSAAFGDAYADYARRTRRLVPYLY</sequence>
<keyword evidence="2 5" id="KW-0812">Transmembrane</keyword>
<reference evidence="6 7" key="1">
    <citation type="journal article" date="2019" name="Nat. Microbiol.">
        <title>Mediterranean grassland soil C-N compound turnover is dependent on rainfall and depth, and is mediated by genomically divergent microorganisms.</title>
        <authorList>
            <person name="Diamond S."/>
            <person name="Andeer P.F."/>
            <person name="Li Z."/>
            <person name="Crits-Christoph A."/>
            <person name="Burstein D."/>
            <person name="Anantharaman K."/>
            <person name="Lane K.R."/>
            <person name="Thomas B.C."/>
            <person name="Pan C."/>
            <person name="Northen T.R."/>
            <person name="Banfield J.F."/>
        </authorList>
    </citation>
    <scope>NUCLEOTIDE SEQUENCE [LARGE SCALE GENOMIC DNA]</scope>
    <source>
        <strain evidence="6">WS_11</strain>
    </source>
</reference>
<evidence type="ECO:0000256" key="5">
    <source>
        <dbReference type="SAM" id="Phobius"/>
    </source>
</evidence>
<name>A0A538U696_UNCEI</name>
<keyword evidence="3 5" id="KW-1133">Transmembrane helix</keyword>
<proteinExistence type="predicted"/>
<dbReference type="GO" id="GO:0032259">
    <property type="term" value="P:methylation"/>
    <property type="evidence" value="ECO:0007669"/>
    <property type="project" value="UniProtKB-KW"/>
</dbReference>
<comment type="caution">
    <text evidence="6">The sequence shown here is derived from an EMBL/GenBank/DDBJ whole genome shotgun (WGS) entry which is preliminary data.</text>
</comment>
<keyword evidence="6" id="KW-0489">Methyltransferase</keyword>
<evidence type="ECO:0000256" key="4">
    <source>
        <dbReference type="ARBA" id="ARBA00023136"/>
    </source>
</evidence>
<dbReference type="AlphaFoldDB" id="A0A538U696"/>
<feature type="transmembrane region" description="Helical" evidence="5">
    <location>
        <begin position="41"/>
        <end position="58"/>
    </location>
</feature>
<evidence type="ECO:0000256" key="1">
    <source>
        <dbReference type="ARBA" id="ARBA00004141"/>
    </source>
</evidence>
<dbReference type="GO" id="GO:0016020">
    <property type="term" value="C:membrane"/>
    <property type="evidence" value="ECO:0007669"/>
    <property type="project" value="UniProtKB-SubCell"/>
</dbReference>
<dbReference type="PANTHER" id="PTHR43847:SF1">
    <property type="entry name" value="BLL3993 PROTEIN"/>
    <property type="match status" value="1"/>
</dbReference>
<evidence type="ECO:0000313" key="6">
    <source>
        <dbReference type="EMBL" id="TMQ71422.1"/>
    </source>
</evidence>
<dbReference type="Gene3D" id="1.20.120.1630">
    <property type="match status" value="1"/>
</dbReference>
<evidence type="ECO:0000256" key="2">
    <source>
        <dbReference type="ARBA" id="ARBA00022692"/>
    </source>
</evidence>
<dbReference type="EMBL" id="VBPB01000164">
    <property type="protein sequence ID" value="TMQ71422.1"/>
    <property type="molecule type" value="Genomic_DNA"/>
</dbReference>
<gene>
    <name evidence="6" type="ORF">E6K81_10125</name>
</gene>
<dbReference type="InterPro" id="IPR052527">
    <property type="entry name" value="Metal_cation-efflux_comp"/>
</dbReference>
<feature type="transmembrane region" description="Helical" evidence="5">
    <location>
        <begin position="129"/>
        <end position="155"/>
    </location>
</feature>
<dbReference type="GO" id="GO:0004671">
    <property type="term" value="F:protein C-terminal S-isoprenylcysteine carboxyl O-methyltransferase activity"/>
    <property type="evidence" value="ECO:0007669"/>
    <property type="project" value="InterPro"/>
</dbReference>
<accession>A0A538U696</accession>
<dbReference type="Pfam" id="PF04140">
    <property type="entry name" value="ICMT"/>
    <property type="match status" value="1"/>
</dbReference>
<dbReference type="Proteomes" id="UP000319771">
    <property type="component" value="Unassembled WGS sequence"/>
</dbReference>
<dbReference type="PANTHER" id="PTHR43847">
    <property type="entry name" value="BLL3993 PROTEIN"/>
    <property type="match status" value="1"/>
</dbReference>
<keyword evidence="6" id="KW-0808">Transferase</keyword>
<evidence type="ECO:0000256" key="3">
    <source>
        <dbReference type="ARBA" id="ARBA00022989"/>
    </source>
</evidence>
<comment type="subcellular location">
    <subcellularLocation>
        <location evidence="1">Membrane</location>
        <topology evidence="1">Multi-pass membrane protein</topology>
    </subcellularLocation>
</comment>
<dbReference type="InterPro" id="IPR007269">
    <property type="entry name" value="ICMT_MeTrfase"/>
</dbReference>
<protein>
    <submittedName>
        <fullName evidence="6">Isoprenylcysteine carboxylmethyltransferase family protein</fullName>
    </submittedName>
</protein>
<keyword evidence="4 5" id="KW-0472">Membrane</keyword>
<evidence type="ECO:0000313" key="7">
    <source>
        <dbReference type="Proteomes" id="UP000319771"/>
    </source>
</evidence>
<organism evidence="6 7">
    <name type="scientific">Eiseniibacteriota bacterium</name>
    <dbReference type="NCBI Taxonomy" id="2212470"/>
    <lineage>
        <taxon>Bacteria</taxon>
        <taxon>Candidatus Eiseniibacteriota</taxon>
    </lineage>
</organism>